<dbReference type="Proteomes" id="UP000824533">
    <property type="component" value="Linkage Group LG27"/>
</dbReference>
<dbReference type="EMBL" id="CM034413">
    <property type="protein sequence ID" value="KAJ0170575.1"/>
    <property type="molecule type" value="Genomic_DNA"/>
</dbReference>
<proteinExistence type="predicted"/>
<sequence>MNGNINIEVIVNENTEDVSFKFSGHEEYDATKNDLKLFNVNDEKLKKGVGVIFGREPDIVRCIKPAMWYREEMYDKYNWRPSTKMITIKSVQLKSLTKRPIIVSKQKFENNSKATVTVNTGLSHTVQNTLRTSWSSDHEVSFEQAFEYNINLFVAKLQGTTKVGYKTNWGSRDEKSESVTIGTTNGAEIELKPGQAVTAILSANTIDLEAEVTYVMSLRHGLVAMYHKKYKNHSIWYLHIAKVLERGGFDNEITVKATMKFGYNIEGSLKQGLTSKRILTVF</sequence>
<protein>
    <submittedName>
        <fullName evidence="1">Uncharacterized protein</fullName>
    </submittedName>
</protein>
<comment type="caution">
    <text evidence="1">The sequence shown here is derived from an EMBL/GenBank/DDBJ whole genome shotgun (WGS) entry which is preliminary data.</text>
</comment>
<gene>
    <name evidence="1" type="ORF">K1T71_013946</name>
</gene>
<evidence type="ECO:0000313" key="1">
    <source>
        <dbReference type="EMBL" id="KAJ0170575.1"/>
    </source>
</evidence>
<reference evidence="1 2" key="1">
    <citation type="journal article" date="2021" name="Front. Genet.">
        <title>Chromosome-Level Genome Assembly Reveals Significant Gene Expansion in the Toll and IMD Signaling Pathways of Dendrolimus kikuchii.</title>
        <authorList>
            <person name="Zhou J."/>
            <person name="Wu P."/>
            <person name="Xiong Z."/>
            <person name="Liu N."/>
            <person name="Zhao N."/>
            <person name="Ji M."/>
            <person name="Qiu Y."/>
            <person name="Yang B."/>
        </authorList>
    </citation>
    <scope>NUCLEOTIDE SEQUENCE [LARGE SCALE GENOMIC DNA]</scope>
    <source>
        <strain evidence="1">Ann1</strain>
    </source>
</reference>
<accession>A0ACC1CGD4</accession>
<evidence type="ECO:0000313" key="2">
    <source>
        <dbReference type="Proteomes" id="UP000824533"/>
    </source>
</evidence>
<name>A0ACC1CGD4_9NEOP</name>
<keyword evidence="2" id="KW-1185">Reference proteome</keyword>
<organism evidence="1 2">
    <name type="scientific">Dendrolimus kikuchii</name>
    <dbReference type="NCBI Taxonomy" id="765133"/>
    <lineage>
        <taxon>Eukaryota</taxon>
        <taxon>Metazoa</taxon>
        <taxon>Ecdysozoa</taxon>
        <taxon>Arthropoda</taxon>
        <taxon>Hexapoda</taxon>
        <taxon>Insecta</taxon>
        <taxon>Pterygota</taxon>
        <taxon>Neoptera</taxon>
        <taxon>Endopterygota</taxon>
        <taxon>Lepidoptera</taxon>
        <taxon>Glossata</taxon>
        <taxon>Ditrysia</taxon>
        <taxon>Bombycoidea</taxon>
        <taxon>Lasiocampidae</taxon>
        <taxon>Dendrolimus</taxon>
    </lineage>
</organism>